<dbReference type="OrthoDB" id="420564at2759"/>
<dbReference type="PANTHER" id="PTHR35179">
    <property type="entry name" value="PROTEIN CBG02620"/>
    <property type="match status" value="1"/>
</dbReference>
<sequence length="515" mass="56968">MDSTRGRGSTRGGRYVSRGTRGSAVGRAGGRGAWPPSSPTSNTAYANPTPPTSPSFYPPPRSETPVTLPSDRDIMAGLHASPLKTLRVPNLGSGASNTAVTIKNLKPLGSYNWTTAATPTIVVPGTPRAWMDRRLPIQVAADTGIVFVDQNSHHAPNGQTLVPLIAAVDKAHEINCRNARVAEMPFDWADEQIDFITDRNGLRKLLRWIDMRQAYSTAIPAQTDERRLKDWRIDMQLAPGNRTVLFNRWEKRDQEQMGGFSYGFNFEKATTTAARGVAESSGHHRIISYVSELHSKRLFPTQLRQSFEGLKMVVRFEVDAYIPTPLSSSSASDLDDLVGRLANMNVSKTPPTSLSSQHDYAASLTSTRATASPEPVTLDNGLTVLEGGTHIPHTSLVELTTRTERRAQQMDWPENFPQLFLAQTPNHFVGVHNRGRFASVVKRQLGRGEFAQVEQQVQPSLRILGAVLKEIAALVKAYGERGRLTLVCREGQLRVYERVSMESCLPDEMLERFEE</sequence>
<evidence type="ECO:0000256" key="1">
    <source>
        <dbReference type="SAM" id="MobiDB-lite"/>
    </source>
</evidence>
<keyword evidence="3" id="KW-1185">Reference proteome</keyword>
<dbReference type="Proteomes" id="UP000636479">
    <property type="component" value="Unassembled WGS sequence"/>
</dbReference>
<feature type="compositionally biased region" description="Low complexity" evidence="1">
    <location>
        <begin position="12"/>
        <end position="26"/>
    </location>
</feature>
<dbReference type="GeneID" id="59348925"/>
<dbReference type="AlphaFoldDB" id="A0A8H6SFL1"/>
<comment type="caution">
    <text evidence="2">The sequence shown here is derived from an EMBL/GenBank/DDBJ whole genome shotgun (WGS) entry which is preliminary data.</text>
</comment>
<reference evidence="2" key="1">
    <citation type="submission" date="2020-05" db="EMBL/GenBank/DDBJ databases">
        <title>Mycena genomes resolve the evolution of fungal bioluminescence.</title>
        <authorList>
            <person name="Tsai I.J."/>
        </authorList>
    </citation>
    <scope>NUCLEOTIDE SEQUENCE</scope>
    <source>
        <strain evidence="2">171206Taipei</strain>
    </source>
</reference>
<gene>
    <name evidence="2" type="ORF">MIND_00979900</name>
</gene>
<dbReference type="PANTHER" id="PTHR35179:SF2">
    <property type="entry name" value="START DOMAIN-CONTAINING PROTEIN"/>
    <property type="match status" value="1"/>
</dbReference>
<organism evidence="2 3">
    <name type="scientific">Mycena indigotica</name>
    <dbReference type="NCBI Taxonomy" id="2126181"/>
    <lineage>
        <taxon>Eukaryota</taxon>
        <taxon>Fungi</taxon>
        <taxon>Dikarya</taxon>
        <taxon>Basidiomycota</taxon>
        <taxon>Agaricomycotina</taxon>
        <taxon>Agaricomycetes</taxon>
        <taxon>Agaricomycetidae</taxon>
        <taxon>Agaricales</taxon>
        <taxon>Marasmiineae</taxon>
        <taxon>Mycenaceae</taxon>
        <taxon>Mycena</taxon>
    </lineage>
</organism>
<protein>
    <recommendedName>
        <fullName evidence="4">Geranylgeranyl pyrophosphate synthetase</fullName>
    </recommendedName>
</protein>
<proteinExistence type="predicted"/>
<evidence type="ECO:0008006" key="4">
    <source>
        <dbReference type="Google" id="ProtNLM"/>
    </source>
</evidence>
<feature type="compositionally biased region" description="Pro residues" evidence="1">
    <location>
        <begin position="48"/>
        <end position="62"/>
    </location>
</feature>
<feature type="region of interest" description="Disordered" evidence="1">
    <location>
        <begin position="1"/>
        <end position="69"/>
    </location>
</feature>
<dbReference type="RefSeq" id="XP_037217821.1">
    <property type="nucleotide sequence ID" value="XM_037366409.1"/>
</dbReference>
<dbReference type="EMBL" id="JACAZF010000008">
    <property type="protein sequence ID" value="KAF7297462.1"/>
    <property type="molecule type" value="Genomic_DNA"/>
</dbReference>
<evidence type="ECO:0000313" key="2">
    <source>
        <dbReference type="EMBL" id="KAF7297462.1"/>
    </source>
</evidence>
<evidence type="ECO:0000313" key="3">
    <source>
        <dbReference type="Proteomes" id="UP000636479"/>
    </source>
</evidence>
<accession>A0A8H6SFL1</accession>
<name>A0A8H6SFL1_9AGAR</name>